<evidence type="ECO:0000256" key="1">
    <source>
        <dbReference type="SAM" id="MobiDB-lite"/>
    </source>
</evidence>
<organism evidence="2 3">
    <name type="scientific">Bimuria novae-zelandiae CBS 107.79</name>
    <dbReference type="NCBI Taxonomy" id="1447943"/>
    <lineage>
        <taxon>Eukaryota</taxon>
        <taxon>Fungi</taxon>
        <taxon>Dikarya</taxon>
        <taxon>Ascomycota</taxon>
        <taxon>Pezizomycotina</taxon>
        <taxon>Dothideomycetes</taxon>
        <taxon>Pleosporomycetidae</taxon>
        <taxon>Pleosporales</taxon>
        <taxon>Massarineae</taxon>
        <taxon>Didymosphaeriaceae</taxon>
        <taxon>Bimuria</taxon>
    </lineage>
</organism>
<accession>A0A6A5VDF5</accession>
<evidence type="ECO:0000313" key="3">
    <source>
        <dbReference type="Proteomes" id="UP000800036"/>
    </source>
</evidence>
<gene>
    <name evidence="2" type="ORF">BU23DRAFT_471433</name>
</gene>
<dbReference type="Proteomes" id="UP000800036">
    <property type="component" value="Unassembled WGS sequence"/>
</dbReference>
<proteinExistence type="predicted"/>
<evidence type="ECO:0000313" key="2">
    <source>
        <dbReference type="EMBL" id="KAF1971257.1"/>
    </source>
</evidence>
<feature type="region of interest" description="Disordered" evidence="1">
    <location>
        <begin position="1"/>
        <end position="30"/>
    </location>
</feature>
<sequence>SQKGKHKALRGPPLKSKPKRRAGGGVALEESLEAAPAALLKVDSRGRTITLPSKYK</sequence>
<dbReference type="AlphaFoldDB" id="A0A6A5VDF5"/>
<name>A0A6A5VDF5_9PLEO</name>
<keyword evidence="3" id="KW-1185">Reference proteome</keyword>
<feature type="non-terminal residue" evidence="2">
    <location>
        <position position="1"/>
    </location>
</feature>
<dbReference type="EMBL" id="ML976694">
    <property type="protein sequence ID" value="KAF1971257.1"/>
    <property type="molecule type" value="Genomic_DNA"/>
</dbReference>
<protein>
    <submittedName>
        <fullName evidence="2">Uncharacterized protein</fullName>
    </submittedName>
</protein>
<reference evidence="2" key="1">
    <citation type="journal article" date="2020" name="Stud. Mycol.">
        <title>101 Dothideomycetes genomes: a test case for predicting lifestyles and emergence of pathogens.</title>
        <authorList>
            <person name="Haridas S."/>
            <person name="Albert R."/>
            <person name="Binder M."/>
            <person name="Bloem J."/>
            <person name="Labutti K."/>
            <person name="Salamov A."/>
            <person name="Andreopoulos B."/>
            <person name="Baker S."/>
            <person name="Barry K."/>
            <person name="Bills G."/>
            <person name="Bluhm B."/>
            <person name="Cannon C."/>
            <person name="Castanera R."/>
            <person name="Culley D."/>
            <person name="Daum C."/>
            <person name="Ezra D."/>
            <person name="Gonzalez J."/>
            <person name="Henrissat B."/>
            <person name="Kuo A."/>
            <person name="Liang C."/>
            <person name="Lipzen A."/>
            <person name="Lutzoni F."/>
            <person name="Magnuson J."/>
            <person name="Mondo S."/>
            <person name="Nolan M."/>
            <person name="Ohm R."/>
            <person name="Pangilinan J."/>
            <person name="Park H.-J."/>
            <person name="Ramirez L."/>
            <person name="Alfaro M."/>
            <person name="Sun H."/>
            <person name="Tritt A."/>
            <person name="Yoshinaga Y."/>
            <person name="Zwiers L.-H."/>
            <person name="Turgeon B."/>
            <person name="Goodwin S."/>
            <person name="Spatafora J."/>
            <person name="Crous P."/>
            <person name="Grigoriev I."/>
        </authorList>
    </citation>
    <scope>NUCLEOTIDE SEQUENCE</scope>
    <source>
        <strain evidence="2">CBS 107.79</strain>
    </source>
</reference>